<dbReference type="PANTHER" id="PTHR30480">
    <property type="entry name" value="BETA-HEXOSAMINIDASE-RELATED"/>
    <property type="match status" value="1"/>
</dbReference>
<dbReference type="PROSITE" id="PS00775">
    <property type="entry name" value="GLYCOSYL_HYDROL_F3"/>
    <property type="match status" value="1"/>
</dbReference>
<dbReference type="SUPFAM" id="SSF51445">
    <property type="entry name" value="(Trans)glycosidases"/>
    <property type="match status" value="1"/>
</dbReference>
<organism evidence="9 10">
    <name type="scientific">Sodalis glossinidius (strain morsitans)</name>
    <dbReference type="NCBI Taxonomy" id="343509"/>
    <lineage>
        <taxon>Bacteria</taxon>
        <taxon>Pseudomonadati</taxon>
        <taxon>Pseudomonadota</taxon>
        <taxon>Gammaproteobacteria</taxon>
        <taxon>Enterobacterales</taxon>
        <taxon>Bruguierivoracaceae</taxon>
        <taxon>Sodalis</taxon>
    </lineage>
</organism>
<dbReference type="InterPro" id="IPR036962">
    <property type="entry name" value="Glyco_hydro_3_N_sf"/>
</dbReference>
<comment type="similarity">
    <text evidence="2 6">Belongs to the glycosyl hydrolase 3 family.</text>
</comment>
<keyword evidence="4 6" id="KW-0378">Hydrolase</keyword>
<name>Q2NRJ7_SODGM</name>
<keyword evidence="5 6" id="KW-0326">Glycosidase</keyword>
<dbReference type="KEGG" id="sgl:SG1953"/>
<dbReference type="GO" id="GO:0004563">
    <property type="term" value="F:beta-N-acetylhexosaminidase activity"/>
    <property type="evidence" value="ECO:0007669"/>
    <property type="project" value="UniProtKB-EC"/>
</dbReference>
<evidence type="ECO:0000313" key="9">
    <source>
        <dbReference type="EMBL" id="BAE75228.1"/>
    </source>
</evidence>
<dbReference type="EC" id="3.2.1.52" evidence="3"/>
<dbReference type="SUPFAM" id="SSF52279">
    <property type="entry name" value="Beta-D-glucan exohydrolase, C-terminal domain"/>
    <property type="match status" value="1"/>
</dbReference>
<dbReference type="AlphaFoldDB" id="Q2NRJ7"/>
<dbReference type="Gene3D" id="3.40.50.1700">
    <property type="entry name" value="Glycoside hydrolase family 3 C-terminal domain"/>
    <property type="match status" value="1"/>
</dbReference>
<evidence type="ECO:0000313" key="10">
    <source>
        <dbReference type="Proteomes" id="UP000001932"/>
    </source>
</evidence>
<evidence type="ECO:0000256" key="4">
    <source>
        <dbReference type="ARBA" id="ARBA00022801"/>
    </source>
</evidence>
<comment type="catalytic activity">
    <reaction evidence="1">
        <text>Hydrolysis of terminal non-reducing N-acetyl-D-hexosamine residues in N-acetyl-beta-D-hexosaminides.</text>
        <dbReference type="EC" id="3.2.1.52"/>
    </reaction>
</comment>
<evidence type="ECO:0000256" key="6">
    <source>
        <dbReference type="RuleBase" id="RU361161"/>
    </source>
</evidence>
<gene>
    <name evidence="9" type="ordered locus">SG1953</name>
</gene>
<dbReference type="InterPro" id="IPR019800">
    <property type="entry name" value="Glyco_hydro_3_AS"/>
</dbReference>
<dbReference type="InterPro" id="IPR001764">
    <property type="entry name" value="Glyco_hydro_3_N"/>
</dbReference>
<dbReference type="Gene3D" id="3.20.20.300">
    <property type="entry name" value="Glycoside hydrolase, family 3, N-terminal domain"/>
    <property type="match status" value="1"/>
</dbReference>
<dbReference type="InterPro" id="IPR017853">
    <property type="entry name" value="GH"/>
</dbReference>
<sequence length="650" mass="70886">MSATGKMTAPCLHPSREHMMNTIPPSHVNGVTAAAAPTSQHRTSALSQALTSADNSQSVLTNMTLREKIGQKIMLDFRYWGRDSASGAAQDTVALNANIEHILHTYHIGGVILFANNLKKTDQIRRLTAQLAAVPQTHGIGLMIAIDNEGGNVFRLPRGEYTAFAGNMPLGALDQGHSESVLPYLQGKIMAQELRSLGINVNFAPVVDVNSNQANPVINVRAFSDSPARVDKLARELVKGSAQIVTCYKHFPGHGDTHTDSHMDLPRVDRNREEAYAIDLAPYRAAIAENEAPDMIMTAHIQYPALDDSRITRLDGEDIVVPATLSRRIQHDLLRQELGYRGVTITDALDMKAISANFDPRDVVKRVFNAGIDIALMPVSIQAPEEEEKLRELIDYVATQVEHGEINGEEIDASVARILSLKRAKNILAGQAPSVTIGETEQRLAKEVESAVAEQSITLLQNHQLLPLRDISSKIVIFTPWGEQGHAVRQVLTQKGFHDVNSHKLADIAWQTQQREIDRCDIVIVGSQAVGVSPVENNGQAGGVAAASDTASIDAIIDYAHRQQKKIVLLLMRSPYDIIHFDGKTDAVLATYSYYGLDNGVRRGESLFAAARALVGELQPSGKLPVNIYNVDSQGAATDIRYPRGFGLSC</sequence>
<dbReference type="GO" id="GO:0005975">
    <property type="term" value="P:carbohydrate metabolic process"/>
    <property type="evidence" value="ECO:0007669"/>
    <property type="project" value="InterPro"/>
</dbReference>
<dbReference type="CAZy" id="GH3">
    <property type="family name" value="Glycoside Hydrolase Family 3"/>
</dbReference>
<dbReference type="Pfam" id="PF00933">
    <property type="entry name" value="Glyco_hydro_3"/>
    <property type="match status" value="1"/>
</dbReference>
<reference evidence="9 10" key="1">
    <citation type="journal article" date="2006" name="Genome Res.">
        <title>Massive genome erosion and functional adaptations provide insights into the symbiotic lifestyle of Sodalis glossinidius in the tsetse host.</title>
        <authorList>
            <person name="Toh H."/>
            <person name="Weiss B.L."/>
            <person name="Perkin S.A.H."/>
            <person name="Yamashita A."/>
            <person name="Oshima K."/>
            <person name="Hattori M."/>
            <person name="Aksoy S."/>
        </authorList>
    </citation>
    <scope>NUCLEOTIDE SEQUENCE [LARGE SCALE GENOMIC DNA]</scope>
    <source>
        <strain evidence="10">morsitans</strain>
    </source>
</reference>
<dbReference type="InterPro" id="IPR036881">
    <property type="entry name" value="Glyco_hydro_3_C_sf"/>
</dbReference>
<dbReference type="EMBL" id="AP008232">
    <property type="protein sequence ID" value="BAE75228.1"/>
    <property type="molecule type" value="Genomic_DNA"/>
</dbReference>
<proteinExistence type="inferred from homology"/>
<dbReference type="PANTHER" id="PTHR30480:SF13">
    <property type="entry name" value="BETA-HEXOSAMINIDASE"/>
    <property type="match status" value="1"/>
</dbReference>
<dbReference type="InterPro" id="IPR002772">
    <property type="entry name" value="Glyco_hydro_3_C"/>
</dbReference>
<dbReference type="eggNOG" id="COG1472">
    <property type="taxonomic scope" value="Bacteria"/>
</dbReference>
<evidence type="ECO:0000256" key="5">
    <source>
        <dbReference type="ARBA" id="ARBA00023295"/>
    </source>
</evidence>
<keyword evidence="10" id="KW-1185">Reference proteome</keyword>
<dbReference type="GO" id="GO:0009254">
    <property type="term" value="P:peptidoglycan turnover"/>
    <property type="evidence" value="ECO:0007669"/>
    <property type="project" value="TreeGrafter"/>
</dbReference>
<accession>Q2NRJ7</accession>
<evidence type="ECO:0000256" key="2">
    <source>
        <dbReference type="ARBA" id="ARBA00005336"/>
    </source>
</evidence>
<evidence type="ECO:0000259" key="8">
    <source>
        <dbReference type="Pfam" id="PF01915"/>
    </source>
</evidence>
<feature type="domain" description="Glycoside hydrolase family 3 C-terminal" evidence="8">
    <location>
        <begin position="457"/>
        <end position="649"/>
    </location>
</feature>
<evidence type="ECO:0000256" key="1">
    <source>
        <dbReference type="ARBA" id="ARBA00001231"/>
    </source>
</evidence>
<dbReference type="InterPro" id="IPR050226">
    <property type="entry name" value="NagZ_Beta-hexosaminidase"/>
</dbReference>
<dbReference type="Proteomes" id="UP000001932">
    <property type="component" value="Chromosome"/>
</dbReference>
<feature type="domain" description="Glycoside hydrolase family 3 N-terminal" evidence="7">
    <location>
        <begin position="64"/>
        <end position="421"/>
    </location>
</feature>
<evidence type="ECO:0000259" key="7">
    <source>
        <dbReference type="Pfam" id="PF00933"/>
    </source>
</evidence>
<dbReference type="STRING" id="343509.SG1953"/>
<protein>
    <recommendedName>
        <fullName evidence="3">beta-N-acetylhexosaminidase</fullName>
        <ecNumber evidence="3">3.2.1.52</ecNumber>
    </recommendedName>
</protein>
<dbReference type="Pfam" id="PF01915">
    <property type="entry name" value="Glyco_hydro_3_C"/>
    <property type="match status" value="1"/>
</dbReference>
<evidence type="ECO:0000256" key="3">
    <source>
        <dbReference type="ARBA" id="ARBA00012663"/>
    </source>
</evidence>
<dbReference type="HOGENOM" id="CLU_008392_5_2_6"/>